<dbReference type="PANTHER" id="PTHR39640:SF1">
    <property type="entry name" value="DUF790 FAMILY PROTEIN"/>
    <property type="match status" value="1"/>
</dbReference>
<dbReference type="Proteomes" id="UP000321595">
    <property type="component" value="Chromosome"/>
</dbReference>
<sequence>MLTADLLVARIRKDRLYPGWFKPDGEAFERVEELVELFRDNVNGTRSDLDEGLETLVGAGTDFLIWRGLAKLLFDRTSFEIAGDVSPVEVRQRVHESAARVWPLDEAAREQILSEVGDEFDLSAAQVLTTLHADLPERQRVSAFEDISPEELVDAYNLALAQAVLYKASHLQVRFVEDDPKRVEGFFRALRFHGLMHQIHKENGAWVVDIDGPATVVSGARKYGLAMAVFLPTVIALGQDKSGALWSLSAQVEWKRNKMVLFELDSASGLKSERRIRGVWVSDEEKMFESRFDQKVENWSLTKEARVFTFSDSSVMTTDYVLKRADGAKVWVEIVGHWRQSYLESRLKLLDELKEPIVLVVAERLRVDKEKGQPEHVQMVFYKGVIRVEEVVKAAESALA</sequence>
<reference evidence="1 2" key="1">
    <citation type="submission" date="2019-08" db="EMBL/GenBank/DDBJ databases">
        <authorList>
            <person name="Liang Q."/>
        </authorList>
    </citation>
    <scope>NUCLEOTIDE SEQUENCE [LARGE SCALE GENOMIC DNA]</scope>
    <source>
        <strain evidence="1 2">V1718</strain>
    </source>
</reference>
<protein>
    <submittedName>
        <fullName evidence="1">DUF790 family protein</fullName>
    </submittedName>
</protein>
<dbReference type="InterPro" id="IPR008508">
    <property type="entry name" value="Bax1"/>
</dbReference>
<gene>
    <name evidence="1" type="ORF">FRD01_00795</name>
</gene>
<dbReference type="PANTHER" id="PTHR39640">
    <property type="entry name" value="VNG6129C"/>
    <property type="match status" value="1"/>
</dbReference>
<dbReference type="PIRSF" id="PIRSF019435">
    <property type="entry name" value="UCP019435"/>
    <property type="match status" value="1"/>
</dbReference>
<name>A0A5B8XJ79_9DELT</name>
<dbReference type="KEGG" id="bbae:FRD01_00795"/>
<dbReference type="EMBL" id="CP042467">
    <property type="protein sequence ID" value="QED25822.1"/>
    <property type="molecule type" value="Genomic_DNA"/>
</dbReference>
<dbReference type="Pfam" id="PF05626">
    <property type="entry name" value="DUF790"/>
    <property type="match status" value="1"/>
</dbReference>
<keyword evidence="2" id="KW-1185">Reference proteome</keyword>
<evidence type="ECO:0000313" key="1">
    <source>
        <dbReference type="EMBL" id="QED25822.1"/>
    </source>
</evidence>
<dbReference type="AlphaFoldDB" id="A0A5B8XJ79"/>
<proteinExistence type="predicted"/>
<evidence type="ECO:0000313" key="2">
    <source>
        <dbReference type="Proteomes" id="UP000321595"/>
    </source>
</evidence>
<organism evidence="1 2">
    <name type="scientific">Microvenator marinus</name>
    <dbReference type="NCBI Taxonomy" id="2600177"/>
    <lineage>
        <taxon>Bacteria</taxon>
        <taxon>Deltaproteobacteria</taxon>
        <taxon>Bradymonadales</taxon>
        <taxon>Microvenatoraceae</taxon>
        <taxon>Microvenator</taxon>
    </lineage>
</organism>
<dbReference type="OrthoDB" id="5292613at2"/>
<dbReference type="RefSeq" id="WP_146956731.1">
    <property type="nucleotide sequence ID" value="NZ_CP042467.1"/>
</dbReference>
<accession>A0A5B8XJ79</accession>